<keyword evidence="1" id="KW-0812">Transmembrane</keyword>
<reference evidence="3 4" key="1">
    <citation type="submission" date="2024-05" db="EMBL/GenBank/DDBJ databases">
        <authorList>
            <person name="Wallberg A."/>
        </authorList>
    </citation>
    <scope>NUCLEOTIDE SEQUENCE [LARGE SCALE GENOMIC DNA]</scope>
</reference>
<accession>A0AAV2RAV7</accession>
<keyword evidence="1" id="KW-1133">Transmembrane helix</keyword>
<evidence type="ECO:0000313" key="4">
    <source>
        <dbReference type="Proteomes" id="UP001497623"/>
    </source>
</evidence>
<dbReference type="EMBL" id="CAXKWB010018501">
    <property type="protein sequence ID" value="CAL4120923.1"/>
    <property type="molecule type" value="Genomic_DNA"/>
</dbReference>
<keyword evidence="4" id="KW-1185">Reference proteome</keyword>
<keyword evidence="1" id="KW-0472">Membrane</keyword>
<dbReference type="AlphaFoldDB" id="A0AAV2RAV7"/>
<name>A0AAV2RAV7_MEGNR</name>
<dbReference type="InterPro" id="IPR045860">
    <property type="entry name" value="Snake_toxin-like_sf"/>
</dbReference>
<feature type="chain" id="PRO_5043573263" description="UPAR/Ly6 domain-containing protein" evidence="2">
    <location>
        <begin position="25"/>
        <end position="145"/>
    </location>
</feature>
<feature type="signal peptide" evidence="2">
    <location>
        <begin position="1"/>
        <end position="24"/>
    </location>
</feature>
<sequence>MLIFRCMLAVIVIAMMYMVSPAVGLECKQMQCKELMNQWQCEQSSNITCEHGIDSKCYNLEIRSKVTYLPYNGRTYGCIHNNMCASTNNTDLSQALGVDLPYYLVTAGDLSVHCCSTDLCNSANALPVAPLLTLVVGATIAVWMS</sequence>
<keyword evidence="2" id="KW-0732">Signal</keyword>
<proteinExistence type="predicted"/>
<evidence type="ECO:0000256" key="1">
    <source>
        <dbReference type="SAM" id="Phobius"/>
    </source>
</evidence>
<dbReference type="Gene3D" id="2.10.60.10">
    <property type="entry name" value="CD59"/>
    <property type="match status" value="1"/>
</dbReference>
<comment type="caution">
    <text evidence="3">The sequence shown here is derived from an EMBL/GenBank/DDBJ whole genome shotgun (WGS) entry which is preliminary data.</text>
</comment>
<gene>
    <name evidence="3" type="ORF">MNOR_LOCUS22208</name>
</gene>
<evidence type="ECO:0000313" key="3">
    <source>
        <dbReference type="EMBL" id="CAL4120923.1"/>
    </source>
</evidence>
<protein>
    <recommendedName>
        <fullName evidence="5">UPAR/Ly6 domain-containing protein</fullName>
    </recommendedName>
</protein>
<dbReference type="Proteomes" id="UP001497623">
    <property type="component" value="Unassembled WGS sequence"/>
</dbReference>
<feature type="transmembrane region" description="Helical" evidence="1">
    <location>
        <begin position="125"/>
        <end position="144"/>
    </location>
</feature>
<evidence type="ECO:0000256" key="2">
    <source>
        <dbReference type="SAM" id="SignalP"/>
    </source>
</evidence>
<organism evidence="3 4">
    <name type="scientific">Meganyctiphanes norvegica</name>
    <name type="common">Northern krill</name>
    <name type="synonym">Thysanopoda norvegica</name>
    <dbReference type="NCBI Taxonomy" id="48144"/>
    <lineage>
        <taxon>Eukaryota</taxon>
        <taxon>Metazoa</taxon>
        <taxon>Ecdysozoa</taxon>
        <taxon>Arthropoda</taxon>
        <taxon>Crustacea</taxon>
        <taxon>Multicrustacea</taxon>
        <taxon>Malacostraca</taxon>
        <taxon>Eumalacostraca</taxon>
        <taxon>Eucarida</taxon>
        <taxon>Euphausiacea</taxon>
        <taxon>Euphausiidae</taxon>
        <taxon>Meganyctiphanes</taxon>
    </lineage>
</organism>
<evidence type="ECO:0008006" key="5">
    <source>
        <dbReference type="Google" id="ProtNLM"/>
    </source>
</evidence>